<keyword evidence="5" id="KW-0949">S-adenosyl-L-methionine</keyword>
<dbReference type="AlphaFoldDB" id="A0A1N7L176"/>
<dbReference type="InterPro" id="IPR019614">
    <property type="entry name" value="SAM-dep_methyl-trfase"/>
</dbReference>
<dbReference type="Pfam" id="PF10672">
    <property type="entry name" value="Methyltrans_SAM"/>
    <property type="match status" value="1"/>
</dbReference>
<organism evidence="9 10">
    <name type="scientific">Gemmobacter megaterium</name>
    <dbReference type="NCBI Taxonomy" id="1086013"/>
    <lineage>
        <taxon>Bacteria</taxon>
        <taxon>Pseudomonadati</taxon>
        <taxon>Pseudomonadota</taxon>
        <taxon>Alphaproteobacteria</taxon>
        <taxon>Rhodobacterales</taxon>
        <taxon>Paracoccaceae</taxon>
        <taxon>Gemmobacter</taxon>
    </lineage>
</organism>
<evidence type="ECO:0000313" key="10">
    <source>
        <dbReference type="Proteomes" id="UP000186141"/>
    </source>
</evidence>
<reference evidence="9 10" key="1">
    <citation type="submission" date="2017-01" db="EMBL/GenBank/DDBJ databases">
        <authorList>
            <person name="Mah S.A."/>
            <person name="Swanson W.J."/>
            <person name="Moy G.W."/>
            <person name="Vacquier V.D."/>
        </authorList>
    </citation>
    <scope>NUCLEOTIDE SEQUENCE [LARGE SCALE GENOMIC DNA]</scope>
    <source>
        <strain evidence="9 10">DSM 26375</strain>
    </source>
</reference>
<dbReference type="SUPFAM" id="SSF88697">
    <property type="entry name" value="PUA domain-like"/>
    <property type="match status" value="1"/>
</dbReference>
<evidence type="ECO:0000259" key="7">
    <source>
        <dbReference type="Pfam" id="PF10672"/>
    </source>
</evidence>
<dbReference type="InterPro" id="IPR029063">
    <property type="entry name" value="SAM-dependent_MTases_sf"/>
</dbReference>
<dbReference type="Gene3D" id="3.30.750.80">
    <property type="entry name" value="RNA methyltransferase domain (HRMD) like"/>
    <property type="match status" value="1"/>
</dbReference>
<evidence type="ECO:0000256" key="3">
    <source>
        <dbReference type="ARBA" id="ARBA00022603"/>
    </source>
</evidence>
<comment type="subcellular location">
    <subcellularLocation>
        <location evidence="1">Cytoplasm</location>
    </subcellularLocation>
</comment>
<feature type="domain" description="S-adenosylmethionine-dependent methyltransferase" evidence="7">
    <location>
        <begin position="190"/>
        <end position="356"/>
    </location>
</feature>
<protein>
    <submittedName>
        <fullName evidence="9">SAM-dependent methyltransferase</fullName>
    </submittedName>
</protein>
<dbReference type="SUPFAM" id="SSF53335">
    <property type="entry name" value="S-adenosyl-L-methionine-dependent methyltransferases"/>
    <property type="match status" value="1"/>
</dbReference>
<gene>
    <name evidence="9" type="ORF">SAMN05421774_101833</name>
</gene>
<feature type="domain" description="RlmI-like PUA" evidence="8">
    <location>
        <begin position="9"/>
        <end position="75"/>
    </location>
</feature>
<dbReference type="InterPro" id="IPR041532">
    <property type="entry name" value="RlmI-like_PUA"/>
</dbReference>
<dbReference type="NCBIfam" id="NF046099">
    <property type="entry name" value="RSP_2647_MTase"/>
    <property type="match status" value="1"/>
</dbReference>
<dbReference type="EMBL" id="FTOT01000001">
    <property type="protein sequence ID" value="SIS67613.1"/>
    <property type="molecule type" value="Genomic_DNA"/>
</dbReference>
<dbReference type="RefSeq" id="WP_076528925.1">
    <property type="nucleotide sequence ID" value="NZ_BMEH01000001.1"/>
</dbReference>
<dbReference type="GO" id="GO:0005737">
    <property type="term" value="C:cytoplasm"/>
    <property type="evidence" value="ECO:0007669"/>
    <property type="project" value="UniProtKB-SubCell"/>
</dbReference>
<dbReference type="Gene3D" id="2.30.130.10">
    <property type="entry name" value="PUA domain"/>
    <property type="match status" value="1"/>
</dbReference>
<dbReference type="Proteomes" id="UP000186141">
    <property type="component" value="Unassembled WGS sequence"/>
</dbReference>
<keyword evidence="2" id="KW-0963">Cytoplasm</keyword>
<name>A0A1N7L176_9RHOB</name>
<comment type="similarity">
    <text evidence="6">Belongs to the methyltransferase superfamily. RlmI family.</text>
</comment>
<sequence>MTAPTYPTVRLRPKAEARAIRHGFPWIYSDELVTDRRTQALDPGALAVLEDADRRPLGLVTVNLRSRIIARMLDRDPEAVLDERWFSERLIRALALRDTLYDAPFYRLVHAEADGLPGVVIDRFGDVAVVQPNAAWAEAHLEPLVAALVAVTGVTTVVKNGSGRARGLEGLAEETLVLRGAVSGPVPVPMNGATYMADLLGGQKTGLFFDQRPNHAFAARLGRGQSVLDVFSHVGGFGLAALAAGARTALAVDASAAALDLAVQGAGLMGASDRFSTRQGDAFAVLEALAEEEARFGLVVCDPPAFAPAKPALEAGLRAYERVARLAAPLVAPGGFLVLCSCSHAVDLSAFRNASARGIGRGGRRSQILHTGFAGPDHPVLPQLAEGGYLKTLAFRLDG</sequence>
<keyword evidence="4 9" id="KW-0808">Transferase</keyword>
<dbReference type="GO" id="GO:0032259">
    <property type="term" value="P:methylation"/>
    <property type="evidence" value="ECO:0007669"/>
    <property type="project" value="UniProtKB-KW"/>
</dbReference>
<dbReference type="PANTHER" id="PTHR42873:SF1">
    <property type="entry name" value="S-ADENOSYLMETHIONINE-DEPENDENT METHYLTRANSFERASE DOMAIN-CONTAINING PROTEIN"/>
    <property type="match status" value="1"/>
</dbReference>
<dbReference type="CDD" id="cd11572">
    <property type="entry name" value="RlmI_M_like"/>
    <property type="match status" value="1"/>
</dbReference>
<keyword evidence="3 9" id="KW-0489">Methyltransferase</keyword>
<evidence type="ECO:0000256" key="5">
    <source>
        <dbReference type="ARBA" id="ARBA00022691"/>
    </source>
</evidence>
<dbReference type="GO" id="GO:0008168">
    <property type="term" value="F:methyltransferase activity"/>
    <property type="evidence" value="ECO:0007669"/>
    <property type="project" value="UniProtKB-KW"/>
</dbReference>
<dbReference type="Pfam" id="PF17785">
    <property type="entry name" value="PUA_3"/>
    <property type="match status" value="1"/>
</dbReference>
<dbReference type="Gene3D" id="3.40.50.150">
    <property type="entry name" value="Vaccinia Virus protein VP39"/>
    <property type="match status" value="1"/>
</dbReference>
<dbReference type="InterPro" id="IPR036974">
    <property type="entry name" value="PUA_sf"/>
</dbReference>
<proteinExistence type="inferred from homology"/>
<evidence type="ECO:0000256" key="2">
    <source>
        <dbReference type="ARBA" id="ARBA00022490"/>
    </source>
</evidence>
<dbReference type="InterPro" id="IPR015947">
    <property type="entry name" value="PUA-like_sf"/>
</dbReference>
<evidence type="ECO:0000259" key="8">
    <source>
        <dbReference type="Pfam" id="PF17785"/>
    </source>
</evidence>
<dbReference type="OrthoDB" id="9805492at2"/>
<accession>A0A1N7L176</accession>
<evidence type="ECO:0000313" key="9">
    <source>
        <dbReference type="EMBL" id="SIS67613.1"/>
    </source>
</evidence>
<keyword evidence="10" id="KW-1185">Reference proteome</keyword>
<dbReference type="PANTHER" id="PTHR42873">
    <property type="entry name" value="RIBOSOMAL RNA LARGE SUBUNIT METHYLTRANSFERASE"/>
    <property type="match status" value="1"/>
</dbReference>
<dbReference type="GO" id="GO:0003723">
    <property type="term" value="F:RNA binding"/>
    <property type="evidence" value="ECO:0007669"/>
    <property type="project" value="InterPro"/>
</dbReference>
<evidence type="ECO:0000256" key="6">
    <source>
        <dbReference type="ARBA" id="ARBA00038091"/>
    </source>
</evidence>
<dbReference type="STRING" id="1086013.SAMN05421774_101833"/>
<evidence type="ECO:0000256" key="1">
    <source>
        <dbReference type="ARBA" id="ARBA00004496"/>
    </source>
</evidence>
<evidence type="ECO:0000256" key="4">
    <source>
        <dbReference type="ARBA" id="ARBA00022679"/>
    </source>
</evidence>